<dbReference type="EMBL" id="QTSX02005726">
    <property type="protein sequence ID" value="KAJ9058377.1"/>
    <property type="molecule type" value="Genomic_DNA"/>
</dbReference>
<protein>
    <submittedName>
        <fullName evidence="1">Uncharacterized protein</fullName>
    </submittedName>
</protein>
<name>A0ACC2S7X1_9FUNG</name>
<dbReference type="Proteomes" id="UP001165960">
    <property type="component" value="Unassembled WGS sequence"/>
</dbReference>
<gene>
    <name evidence="1" type="ORF">DSO57_1012838</name>
</gene>
<comment type="caution">
    <text evidence="1">The sequence shown here is derived from an EMBL/GenBank/DDBJ whole genome shotgun (WGS) entry which is preliminary data.</text>
</comment>
<keyword evidence="2" id="KW-1185">Reference proteome</keyword>
<organism evidence="1 2">
    <name type="scientific">Entomophthora muscae</name>
    <dbReference type="NCBI Taxonomy" id="34485"/>
    <lineage>
        <taxon>Eukaryota</taxon>
        <taxon>Fungi</taxon>
        <taxon>Fungi incertae sedis</taxon>
        <taxon>Zoopagomycota</taxon>
        <taxon>Entomophthoromycotina</taxon>
        <taxon>Entomophthoromycetes</taxon>
        <taxon>Entomophthorales</taxon>
        <taxon>Entomophthoraceae</taxon>
        <taxon>Entomophthora</taxon>
    </lineage>
</organism>
<evidence type="ECO:0000313" key="2">
    <source>
        <dbReference type="Proteomes" id="UP001165960"/>
    </source>
</evidence>
<accession>A0ACC2S7X1</accession>
<evidence type="ECO:0000313" key="1">
    <source>
        <dbReference type="EMBL" id="KAJ9058377.1"/>
    </source>
</evidence>
<proteinExistence type="predicted"/>
<reference evidence="1" key="1">
    <citation type="submission" date="2022-04" db="EMBL/GenBank/DDBJ databases">
        <title>Genome of the entomopathogenic fungus Entomophthora muscae.</title>
        <authorList>
            <person name="Elya C."/>
            <person name="Lovett B.R."/>
            <person name="Lee E."/>
            <person name="Macias A.M."/>
            <person name="Hajek A.E."/>
            <person name="De Bivort B.L."/>
            <person name="Kasson M.T."/>
            <person name="De Fine Licht H.H."/>
            <person name="Stajich J.E."/>
        </authorList>
    </citation>
    <scope>NUCLEOTIDE SEQUENCE</scope>
    <source>
        <strain evidence="1">Berkeley</strain>
    </source>
</reference>
<sequence>MELPHVVLWELFDFLGRGDLISLGSANKELRCIAAPVLFGRIHVDLNTIDYFKTNILNKYNKLCFSLAIAYSFSDRFSEEDVVLDALINVHCLTLQGFGMHRRNTLVLPELSSISRLSLYNSTSYLSMFKNLTSLFIFQNGGVKLDVLAVDCPLQKLSFNLIEVDLNFMEQVRILYPRLKLLNIFTRYDHGDFPIFCYDFKKNQTLGIGWKEDKSFFSLEFLPEDISETCMSSNETADALYMRLIGLLSKDKIEVMKLSLPCIKRFSLAQGIPNYSADYPFLILMQNAESICMGIRFLHRFPWRKMTYTTKNFFLHNICGRFHYDMFVSFEEGFKNLRVLCIHRFTDQCWNCFEFPQLLLFSAKFVSRHNVNIVIQGSPLLTTVYCNLGFNNCSNLMEIYPRIQIKKYDHSHLPYFRDSESMTSVFDQNA</sequence>